<reference evidence="10" key="1">
    <citation type="journal article" date="2021" name="Open Biol.">
        <title>Shared evolutionary footprints suggest mitochondrial oxidative damage underlies multiple complex I losses in fungi.</title>
        <authorList>
            <person name="Schikora-Tamarit M.A."/>
            <person name="Marcet-Houben M."/>
            <person name="Nosek J."/>
            <person name="Gabaldon T."/>
        </authorList>
    </citation>
    <scope>NUCLEOTIDE SEQUENCE</scope>
    <source>
        <strain evidence="10">CBS6341</strain>
    </source>
</reference>
<dbReference type="CDD" id="cd00067">
    <property type="entry name" value="GAL4"/>
    <property type="match status" value="1"/>
</dbReference>
<evidence type="ECO:0000313" key="10">
    <source>
        <dbReference type="EMBL" id="KAH3678199.1"/>
    </source>
</evidence>
<keyword evidence="11" id="KW-1185">Reference proteome</keyword>
<keyword evidence="2" id="KW-0479">Metal-binding</keyword>
<dbReference type="GO" id="GO:0006351">
    <property type="term" value="P:DNA-templated transcription"/>
    <property type="evidence" value="ECO:0007669"/>
    <property type="project" value="InterPro"/>
</dbReference>
<feature type="compositionally biased region" description="Low complexity" evidence="8">
    <location>
        <begin position="635"/>
        <end position="671"/>
    </location>
</feature>
<evidence type="ECO:0000256" key="2">
    <source>
        <dbReference type="ARBA" id="ARBA00022723"/>
    </source>
</evidence>
<feature type="domain" description="Zn(2)-C6 fungal-type" evidence="9">
    <location>
        <begin position="29"/>
        <end position="59"/>
    </location>
</feature>
<proteinExistence type="predicted"/>
<dbReference type="Pfam" id="PF00172">
    <property type="entry name" value="Zn_clus"/>
    <property type="match status" value="1"/>
</dbReference>
<dbReference type="GO" id="GO:0000981">
    <property type="term" value="F:DNA-binding transcription factor activity, RNA polymerase II-specific"/>
    <property type="evidence" value="ECO:0007669"/>
    <property type="project" value="InterPro"/>
</dbReference>
<dbReference type="AlphaFoldDB" id="A0A9P8TGR7"/>
<dbReference type="SMART" id="SM00906">
    <property type="entry name" value="Fungal_trans"/>
    <property type="match status" value="1"/>
</dbReference>
<feature type="compositionally biased region" description="Basic residues" evidence="8">
    <location>
        <begin position="14"/>
        <end position="26"/>
    </location>
</feature>
<dbReference type="InterPro" id="IPR036864">
    <property type="entry name" value="Zn2-C6_fun-type_DNA-bd_sf"/>
</dbReference>
<dbReference type="InterPro" id="IPR052202">
    <property type="entry name" value="Yeast_MetPath_Reg"/>
</dbReference>
<evidence type="ECO:0000256" key="3">
    <source>
        <dbReference type="ARBA" id="ARBA00022833"/>
    </source>
</evidence>
<dbReference type="GO" id="GO:0005634">
    <property type="term" value="C:nucleus"/>
    <property type="evidence" value="ECO:0007669"/>
    <property type="project" value="UniProtKB-SubCell"/>
</dbReference>
<dbReference type="GO" id="GO:0043565">
    <property type="term" value="F:sequence-specific DNA binding"/>
    <property type="evidence" value="ECO:0007669"/>
    <property type="project" value="TreeGrafter"/>
</dbReference>
<evidence type="ECO:0000256" key="6">
    <source>
        <dbReference type="ARBA" id="ARBA00023163"/>
    </source>
</evidence>
<protein>
    <recommendedName>
        <fullName evidence="9">Zn(2)-C6 fungal-type domain-containing protein</fullName>
    </recommendedName>
</protein>
<evidence type="ECO:0000313" key="11">
    <source>
        <dbReference type="Proteomes" id="UP000769528"/>
    </source>
</evidence>
<dbReference type="Proteomes" id="UP000769528">
    <property type="component" value="Unassembled WGS sequence"/>
</dbReference>
<dbReference type="InterPro" id="IPR007219">
    <property type="entry name" value="XnlR_reg_dom"/>
</dbReference>
<gene>
    <name evidence="10" type="ORF">WICMUC_001628</name>
</gene>
<dbReference type="GO" id="GO:0008270">
    <property type="term" value="F:zinc ion binding"/>
    <property type="evidence" value="ECO:0007669"/>
    <property type="project" value="InterPro"/>
</dbReference>
<keyword evidence="6" id="KW-0804">Transcription</keyword>
<dbReference type="SUPFAM" id="SSF57701">
    <property type="entry name" value="Zn2/Cys6 DNA-binding domain"/>
    <property type="match status" value="1"/>
</dbReference>
<dbReference type="CDD" id="cd12148">
    <property type="entry name" value="fungal_TF_MHR"/>
    <property type="match status" value="1"/>
</dbReference>
<name>A0A9P8TGR7_9ASCO</name>
<dbReference type="SMART" id="SM00066">
    <property type="entry name" value="GAL4"/>
    <property type="match status" value="1"/>
</dbReference>
<keyword evidence="5" id="KW-0238">DNA-binding</keyword>
<dbReference type="GO" id="GO:0045944">
    <property type="term" value="P:positive regulation of transcription by RNA polymerase II"/>
    <property type="evidence" value="ECO:0007669"/>
    <property type="project" value="TreeGrafter"/>
</dbReference>
<evidence type="ECO:0000256" key="1">
    <source>
        <dbReference type="ARBA" id="ARBA00004123"/>
    </source>
</evidence>
<keyword evidence="4" id="KW-0805">Transcription regulation</keyword>
<dbReference type="PANTHER" id="PTHR47782">
    <property type="entry name" value="ZN(II)2CYS6 TRANSCRIPTION FACTOR (EUROFUNG)-RELATED"/>
    <property type="match status" value="1"/>
</dbReference>
<feature type="region of interest" description="Disordered" evidence="8">
    <location>
        <begin position="635"/>
        <end position="679"/>
    </location>
</feature>
<evidence type="ECO:0000256" key="4">
    <source>
        <dbReference type="ARBA" id="ARBA00023015"/>
    </source>
</evidence>
<dbReference type="Gene3D" id="4.10.240.10">
    <property type="entry name" value="Zn(2)-C6 fungal-type DNA-binding domain"/>
    <property type="match status" value="1"/>
</dbReference>
<dbReference type="OrthoDB" id="2399539at2759"/>
<evidence type="ECO:0000259" key="9">
    <source>
        <dbReference type="PROSITE" id="PS50048"/>
    </source>
</evidence>
<reference evidence="10" key="2">
    <citation type="submission" date="2021-01" db="EMBL/GenBank/DDBJ databases">
        <authorList>
            <person name="Schikora-Tamarit M.A."/>
        </authorList>
    </citation>
    <scope>NUCLEOTIDE SEQUENCE</scope>
    <source>
        <strain evidence="10">CBS6341</strain>
    </source>
</reference>
<comment type="subcellular location">
    <subcellularLocation>
        <location evidence="1">Nucleus</location>
    </subcellularLocation>
</comment>
<feature type="region of interest" description="Disordered" evidence="8">
    <location>
        <begin position="1"/>
        <end position="26"/>
    </location>
</feature>
<dbReference type="PANTHER" id="PTHR47782:SF12">
    <property type="entry name" value="ZN(II)2CYS6 TRANSCRIPTION FACTOR (EUROFUNG)"/>
    <property type="match status" value="1"/>
</dbReference>
<dbReference type="EMBL" id="JAEUBF010000485">
    <property type="protein sequence ID" value="KAH3678199.1"/>
    <property type="molecule type" value="Genomic_DNA"/>
</dbReference>
<sequence>MNTDKPLETASSKIIKKKNPHDKKGRSTSCLLCQKRKQKCDHRLPSCTTCIKAGVECIQPLKYSVKTPEKDEYTQMLEKKVKFLEKLIENNNIQLESKNKKSSFKYKKLSPFITDISQIENSLITKFQLQDFLNNIDPIYEIDLELSKSFIDLFFTKLQFKYPLLDENEIYEFYNNQYQNNHHHQNNNVQPEDNSSDFLYNYARLYLIFAIGSNIFTSTNKYSGPNSSRYFSTSLRYLIKCENQLSSYQQIEILDLLVLYLIRTDYDASLLFEIIKNSLNLAINMKLNRFLTYQSLQFHEREKLLRIWWCTYLLERMISISVGKPYSIPEYQIDKDIPLLLKPFIVQSIKLSKIESNFVEFFKLSSMKQISDHNLLIPLKDYFQKLSDWRSKIENLSPLEMETLTLYYFKSIRLLINPFLEILDSNEKLFEECQAAAGQICQLFKKFNEISINGHSTTAIHTVFSAGVTLIYCLWIQRNKDDAKRKALGDVSKHTRPRVSKSLFNSMNDLRACSICLFVMKERSENALIFRNIFDQLMYATIANLIERCGEDSSEIFYNNNPGIPPAIVRKYQSYNKLTDNGLKGVNSSTDTNNLFHNNKHVPKSLSHLLINSTEFNKLQSNDYQNIAPSPSPALLSTSVSKPTSTSTSTSTFTSISTPTSTSQLSLTSNTVDSPSIQSSKLPEYKLSNLNYPWTPNSLLSTSSLVLDNLNYTSSLFLNIRTNTMISNISNWTDEAVNFPTNNATDKKMFNDKSNSSINYHNQHESQHYNSLNGAVEEFWKYGNNGIGKVINPNGINI</sequence>
<dbReference type="PROSITE" id="PS50048">
    <property type="entry name" value="ZN2_CY6_FUNGAL_2"/>
    <property type="match status" value="1"/>
</dbReference>
<comment type="caution">
    <text evidence="10">The sequence shown here is derived from an EMBL/GenBank/DDBJ whole genome shotgun (WGS) entry which is preliminary data.</text>
</comment>
<evidence type="ECO:0000256" key="5">
    <source>
        <dbReference type="ARBA" id="ARBA00023125"/>
    </source>
</evidence>
<accession>A0A9P8TGR7</accession>
<dbReference type="Pfam" id="PF04082">
    <property type="entry name" value="Fungal_trans"/>
    <property type="match status" value="1"/>
</dbReference>
<keyword evidence="3" id="KW-0862">Zinc</keyword>
<keyword evidence="7" id="KW-0539">Nucleus</keyword>
<evidence type="ECO:0000256" key="7">
    <source>
        <dbReference type="ARBA" id="ARBA00023242"/>
    </source>
</evidence>
<evidence type="ECO:0000256" key="8">
    <source>
        <dbReference type="SAM" id="MobiDB-lite"/>
    </source>
</evidence>
<dbReference type="InterPro" id="IPR001138">
    <property type="entry name" value="Zn2Cys6_DnaBD"/>
</dbReference>
<organism evidence="10 11">
    <name type="scientific">Wickerhamomyces mucosus</name>
    <dbReference type="NCBI Taxonomy" id="1378264"/>
    <lineage>
        <taxon>Eukaryota</taxon>
        <taxon>Fungi</taxon>
        <taxon>Dikarya</taxon>
        <taxon>Ascomycota</taxon>
        <taxon>Saccharomycotina</taxon>
        <taxon>Saccharomycetes</taxon>
        <taxon>Phaffomycetales</taxon>
        <taxon>Wickerhamomycetaceae</taxon>
        <taxon>Wickerhamomyces</taxon>
    </lineage>
</organism>